<dbReference type="NCBIfam" id="TIGR02713">
    <property type="entry name" value="allophanate_hyd"/>
    <property type="match status" value="1"/>
</dbReference>
<dbReference type="EC" id="3.5.1.54" evidence="3"/>
<dbReference type="Pfam" id="PF21986">
    <property type="entry name" value="AH_C"/>
    <property type="match status" value="1"/>
</dbReference>
<proteinExistence type="predicted"/>
<accession>A0A6G4WHS5</accession>
<dbReference type="GO" id="GO:0004039">
    <property type="term" value="F:allophanate hydrolase activity"/>
    <property type="evidence" value="ECO:0007669"/>
    <property type="project" value="UniProtKB-EC"/>
</dbReference>
<keyword evidence="4" id="KW-1185">Reference proteome</keyword>
<dbReference type="Gene3D" id="3.90.1300.10">
    <property type="entry name" value="Amidase signature (AS) domain"/>
    <property type="match status" value="1"/>
</dbReference>
<name>A0A6G4WHS5_9HYPH</name>
<dbReference type="NCBIfam" id="NF006043">
    <property type="entry name" value="PRK08186.1"/>
    <property type="match status" value="1"/>
</dbReference>
<dbReference type="InterPro" id="IPR014085">
    <property type="entry name" value="Allophanate_hydrolase"/>
</dbReference>
<dbReference type="Proteomes" id="UP001642900">
    <property type="component" value="Unassembled WGS sequence"/>
</dbReference>
<sequence length="625" mass="64874">MDEGGLRCADPVGFAGCYPRGGKVSDIHFDIASLHASYGAGLSVAEMIETVFLRIAEANDPGIFIHLAAKGELLAEAEALGAFDPENKPLWGVPFAAKDNIDVAGMPTTAGCAEYAYMPRRDATVVALLKAAGALVVGKTNLDQFATGLVGVRSPYPIPRNAIDAALVPGGSSSGSAVATARGIVSFALGTDTAGSGRIPAGLNNIVGLKPTVGVLSTAGVVPACRTLDCVSIFALTVDDAATVFDVVAQEDPDDVYSRAMPVGSQGQRPPVLTVGVPTGSDLKFFGDETMRAGFDAALDKLEQLGCRRVEIPFGDFYATADLLYEGAWVAERYAAIQHFMDTHEDAMHPVTRTIIGGARKLSAADAFKGLYALQALKTKIAPIIASLDLFCVPTAPTHYTVDAVLADPVVTNSRLGTYTNFVNLLDMCGIAVPTGMRGDGFPMSVTLLAPAGKDRLVVSLARDVHEASRLPLGATGWAAPTGRDRAASERGDIELVVVGAHLSGMALNGQLREIGAQFHRTARTAACYKLYALAGQSAPKPGMLRCAGGAGVPIEVEVWGLSAAAFGRFVAAVPPPLGIGTILLEDGSSPKGFLVEQAGLEGAIEISSYGGWRPYIASMNIAAG</sequence>
<dbReference type="Gene3D" id="3.10.490.10">
    <property type="entry name" value="Gamma-glutamyl cyclotransferase-like"/>
    <property type="match status" value="1"/>
</dbReference>
<dbReference type="PANTHER" id="PTHR11895:SF169">
    <property type="entry name" value="GLUTAMYL-TRNA(GLN) AMIDOTRANSFERASE"/>
    <property type="match status" value="1"/>
</dbReference>
<dbReference type="AlphaFoldDB" id="A0A6G4WHS5"/>
<evidence type="ECO:0000259" key="1">
    <source>
        <dbReference type="Pfam" id="PF01425"/>
    </source>
</evidence>
<dbReference type="InterPro" id="IPR023631">
    <property type="entry name" value="Amidase_dom"/>
</dbReference>
<dbReference type="PANTHER" id="PTHR11895">
    <property type="entry name" value="TRANSAMIDASE"/>
    <property type="match status" value="1"/>
</dbReference>
<dbReference type="InterPro" id="IPR000120">
    <property type="entry name" value="Amidase"/>
</dbReference>
<dbReference type="SUPFAM" id="SSF75304">
    <property type="entry name" value="Amidase signature (AS) enzymes"/>
    <property type="match status" value="1"/>
</dbReference>
<evidence type="ECO:0000313" key="4">
    <source>
        <dbReference type="Proteomes" id="UP001642900"/>
    </source>
</evidence>
<organism evidence="3 4">
    <name type="scientific">Allomesorhizobium camelthorni</name>
    <dbReference type="NCBI Taxonomy" id="475069"/>
    <lineage>
        <taxon>Bacteria</taxon>
        <taxon>Pseudomonadati</taxon>
        <taxon>Pseudomonadota</taxon>
        <taxon>Alphaproteobacteria</taxon>
        <taxon>Hyphomicrobiales</taxon>
        <taxon>Phyllobacteriaceae</taxon>
        <taxon>Allomesorhizobium</taxon>
    </lineage>
</organism>
<protein>
    <submittedName>
        <fullName evidence="3">Allophanate hydrolase</fullName>
        <ecNumber evidence="3">3.5.1.54</ecNumber>
    </submittedName>
</protein>
<evidence type="ECO:0000259" key="2">
    <source>
        <dbReference type="Pfam" id="PF21986"/>
    </source>
</evidence>
<keyword evidence="3" id="KW-0378">Hydrolase</keyword>
<dbReference type="Pfam" id="PF01425">
    <property type="entry name" value="Amidase"/>
    <property type="match status" value="1"/>
</dbReference>
<dbReference type="InterPro" id="IPR036928">
    <property type="entry name" value="AS_sf"/>
</dbReference>
<dbReference type="InterPro" id="IPR053844">
    <property type="entry name" value="AH_C"/>
</dbReference>
<dbReference type="EMBL" id="JAAKZF010000040">
    <property type="protein sequence ID" value="NGO53918.1"/>
    <property type="molecule type" value="Genomic_DNA"/>
</dbReference>
<comment type="caution">
    <text evidence="3">The sequence shown here is derived from an EMBL/GenBank/DDBJ whole genome shotgun (WGS) entry which is preliminary data.</text>
</comment>
<dbReference type="Gene3D" id="1.20.58.1700">
    <property type="match status" value="1"/>
</dbReference>
<feature type="domain" description="Allophanate hydrolase C-terminal" evidence="2">
    <location>
        <begin position="494"/>
        <end position="618"/>
    </location>
</feature>
<reference evidence="3 4" key="1">
    <citation type="submission" date="2020-02" db="EMBL/GenBank/DDBJ databases">
        <title>Genome sequence of strain CCNWXJ40-4.</title>
        <authorList>
            <person name="Gao J."/>
            <person name="Sun J."/>
        </authorList>
    </citation>
    <scope>NUCLEOTIDE SEQUENCE [LARGE SCALE GENOMIC DNA]</scope>
    <source>
        <strain evidence="3 4">CCNWXJ 40-4</strain>
    </source>
</reference>
<evidence type="ECO:0000313" key="3">
    <source>
        <dbReference type="EMBL" id="NGO53918.1"/>
    </source>
</evidence>
<feature type="domain" description="Amidase" evidence="1">
    <location>
        <begin position="46"/>
        <end position="458"/>
    </location>
</feature>
<gene>
    <name evidence="3" type="primary">atzF</name>
    <name evidence="3" type="ORF">G6N73_22625</name>
</gene>